<gene>
    <name evidence="9" type="ORF">Satyrvirus37_5</name>
</gene>
<evidence type="ECO:0000259" key="7">
    <source>
        <dbReference type="PROSITE" id="PS50076"/>
    </source>
</evidence>
<dbReference type="Gene3D" id="2.60.260.20">
    <property type="entry name" value="Urease metallochaperone UreE, N-terminal domain"/>
    <property type="match status" value="1"/>
</dbReference>
<feature type="compositionally biased region" description="Acidic residues" evidence="6">
    <location>
        <begin position="374"/>
        <end position="389"/>
    </location>
</feature>
<dbReference type="InterPro" id="IPR036869">
    <property type="entry name" value="J_dom_sf"/>
</dbReference>
<dbReference type="PROSITE" id="PS00636">
    <property type="entry name" value="DNAJ_1"/>
    <property type="match status" value="1"/>
</dbReference>
<dbReference type="FunFam" id="2.10.230.10:FF:000001">
    <property type="entry name" value="DnaJ subfamily A member 2"/>
    <property type="match status" value="1"/>
</dbReference>
<keyword evidence="2" id="KW-0677">Repeat</keyword>
<dbReference type="GO" id="GO:0030544">
    <property type="term" value="F:Hsp70 protein binding"/>
    <property type="evidence" value="ECO:0007669"/>
    <property type="project" value="InterPro"/>
</dbReference>
<dbReference type="CDD" id="cd10719">
    <property type="entry name" value="DnaJ_zf"/>
    <property type="match status" value="1"/>
</dbReference>
<dbReference type="InterPro" id="IPR001305">
    <property type="entry name" value="HSP_DnaJ_Cys-rich_dom"/>
</dbReference>
<dbReference type="Gene3D" id="2.10.230.10">
    <property type="entry name" value="Heat shock protein DnaJ, cysteine-rich domain"/>
    <property type="match status" value="1"/>
</dbReference>
<sequence>MDKEQDLYEILGLTSDATESEIKKAYYKLAKTYHPDKNKQTDSEEKFKKINHAYAILSNPEKKEIYDKFGEEGLKAGMGDGNMDPMADLFKKMHDPFFQKPKVAKMFHEISLEDYFTKKTVIIPIPKSIKCDDCNATGFVDKKNHQCKTCHGTGMIVQTINQGPFIQQIQQMCHACKGQKVDTKSLDIKCKKCNYGVIKIDEEIEVDIPKDIISNPCTIVPEKGPIYGNKNLDLAVIFKIKMASNYARTTNGKLMYIMHINLTETLCGFKRIIKHPSGKELLLVSEPGYVINPDNIYIMDKIGFAEDVMYLTFIIHYPETIKLPKRKPLTFENLEMALGSRRVPNVTGIPDIESENVFTIGKLNKMSNKKPKEDDEENGGNDSDDDDAEGIPPGQGFSVGPGCAQQ</sequence>
<accession>A0A3G5AF01</accession>
<name>A0A3G5AF01_9VIRU</name>
<dbReference type="InterPro" id="IPR001623">
    <property type="entry name" value="DnaJ_domain"/>
</dbReference>
<dbReference type="PROSITE" id="PS51188">
    <property type="entry name" value="ZF_CR"/>
    <property type="match status" value="1"/>
</dbReference>
<dbReference type="Pfam" id="PF01556">
    <property type="entry name" value="DnaJ_C"/>
    <property type="match status" value="1"/>
</dbReference>
<dbReference type="EMBL" id="MK072473">
    <property type="protein sequence ID" value="AYV85760.1"/>
    <property type="molecule type" value="Genomic_DNA"/>
</dbReference>
<evidence type="ECO:0000256" key="5">
    <source>
        <dbReference type="PROSITE-ProRule" id="PRU00546"/>
    </source>
</evidence>
<evidence type="ECO:0000313" key="9">
    <source>
        <dbReference type="EMBL" id="AYV85760.1"/>
    </source>
</evidence>
<evidence type="ECO:0000259" key="8">
    <source>
        <dbReference type="PROSITE" id="PS51188"/>
    </source>
</evidence>
<dbReference type="PANTHER" id="PTHR43888">
    <property type="entry name" value="DNAJ-LIKE-2, ISOFORM A-RELATED"/>
    <property type="match status" value="1"/>
</dbReference>
<keyword evidence="3 5" id="KW-0863">Zinc-finger</keyword>
<dbReference type="CDD" id="cd06257">
    <property type="entry name" value="DnaJ"/>
    <property type="match status" value="1"/>
</dbReference>
<keyword evidence="4 5" id="KW-0862">Zinc</keyword>
<proteinExistence type="predicted"/>
<reference evidence="9" key="1">
    <citation type="submission" date="2018-10" db="EMBL/GenBank/DDBJ databases">
        <title>Hidden diversity of soil giant viruses.</title>
        <authorList>
            <person name="Schulz F."/>
            <person name="Alteio L."/>
            <person name="Goudeau D."/>
            <person name="Ryan E.M."/>
            <person name="Malmstrom R.R."/>
            <person name="Blanchard J."/>
            <person name="Woyke T."/>
        </authorList>
    </citation>
    <scope>NUCLEOTIDE SEQUENCE</scope>
    <source>
        <strain evidence="9">SAV1</strain>
    </source>
</reference>
<dbReference type="SMART" id="SM00271">
    <property type="entry name" value="DnaJ"/>
    <property type="match status" value="1"/>
</dbReference>
<evidence type="ECO:0000256" key="2">
    <source>
        <dbReference type="ARBA" id="ARBA00022737"/>
    </source>
</evidence>
<evidence type="ECO:0000256" key="1">
    <source>
        <dbReference type="ARBA" id="ARBA00022723"/>
    </source>
</evidence>
<feature type="zinc finger region" description="CR-type" evidence="5">
    <location>
        <begin position="118"/>
        <end position="202"/>
    </location>
</feature>
<dbReference type="InterPro" id="IPR044713">
    <property type="entry name" value="DNJA1/2-like"/>
</dbReference>
<dbReference type="PRINTS" id="PR00625">
    <property type="entry name" value="JDOMAIN"/>
</dbReference>
<dbReference type="PROSITE" id="PS50076">
    <property type="entry name" value="DNAJ_2"/>
    <property type="match status" value="1"/>
</dbReference>
<evidence type="ECO:0000256" key="4">
    <source>
        <dbReference type="ARBA" id="ARBA00022833"/>
    </source>
</evidence>
<dbReference type="SUPFAM" id="SSF57938">
    <property type="entry name" value="DnaJ/Hsp40 cysteine-rich domain"/>
    <property type="match status" value="1"/>
</dbReference>
<dbReference type="GO" id="GO:0008270">
    <property type="term" value="F:zinc ion binding"/>
    <property type="evidence" value="ECO:0007669"/>
    <property type="project" value="UniProtKB-KW"/>
</dbReference>
<evidence type="ECO:0008006" key="10">
    <source>
        <dbReference type="Google" id="ProtNLM"/>
    </source>
</evidence>
<keyword evidence="1 5" id="KW-0479">Metal-binding</keyword>
<feature type="region of interest" description="Disordered" evidence="6">
    <location>
        <begin position="363"/>
        <end position="406"/>
    </location>
</feature>
<feature type="domain" description="CR-type" evidence="8">
    <location>
        <begin position="118"/>
        <end position="202"/>
    </location>
</feature>
<evidence type="ECO:0000256" key="6">
    <source>
        <dbReference type="SAM" id="MobiDB-lite"/>
    </source>
</evidence>
<dbReference type="SUPFAM" id="SSF46565">
    <property type="entry name" value="Chaperone J-domain"/>
    <property type="match status" value="1"/>
</dbReference>
<dbReference type="InterPro" id="IPR036410">
    <property type="entry name" value="HSP_DnaJ_Cys-rich_dom_sf"/>
</dbReference>
<dbReference type="GO" id="GO:0006457">
    <property type="term" value="P:protein folding"/>
    <property type="evidence" value="ECO:0007669"/>
    <property type="project" value="InterPro"/>
</dbReference>
<dbReference type="GO" id="GO:0051082">
    <property type="term" value="F:unfolded protein binding"/>
    <property type="evidence" value="ECO:0007669"/>
    <property type="project" value="InterPro"/>
</dbReference>
<protein>
    <recommendedName>
        <fullName evidence="10">DnaJ-like protein</fullName>
    </recommendedName>
</protein>
<feature type="domain" description="J" evidence="7">
    <location>
        <begin position="6"/>
        <end position="70"/>
    </location>
</feature>
<organism evidence="9">
    <name type="scientific">Satyrvirus sp</name>
    <dbReference type="NCBI Taxonomy" id="2487771"/>
    <lineage>
        <taxon>Viruses</taxon>
        <taxon>Varidnaviria</taxon>
        <taxon>Bamfordvirae</taxon>
        <taxon>Nucleocytoviricota</taxon>
        <taxon>Megaviricetes</taxon>
        <taxon>Imitervirales</taxon>
        <taxon>Mimiviridae</taxon>
        <taxon>Megamimivirinae</taxon>
    </lineage>
</organism>
<dbReference type="Pfam" id="PF00684">
    <property type="entry name" value="DnaJ_CXXCXGXG"/>
    <property type="match status" value="1"/>
</dbReference>
<dbReference type="InterPro" id="IPR002939">
    <property type="entry name" value="DnaJ_C"/>
</dbReference>
<dbReference type="InterPro" id="IPR018253">
    <property type="entry name" value="DnaJ_domain_CS"/>
</dbReference>
<dbReference type="Gene3D" id="1.10.287.110">
    <property type="entry name" value="DnaJ domain"/>
    <property type="match status" value="1"/>
</dbReference>
<evidence type="ECO:0000256" key="3">
    <source>
        <dbReference type="ARBA" id="ARBA00022771"/>
    </source>
</evidence>
<dbReference type="Pfam" id="PF00226">
    <property type="entry name" value="DnaJ"/>
    <property type="match status" value="1"/>
</dbReference>